<dbReference type="EMBL" id="QEAM01000053">
    <property type="protein sequence ID" value="TPX48386.1"/>
    <property type="molecule type" value="Genomic_DNA"/>
</dbReference>
<dbReference type="Proteomes" id="UP000320475">
    <property type="component" value="Unassembled WGS sequence"/>
</dbReference>
<keyword evidence="5" id="KW-1185">Reference proteome</keyword>
<comment type="caution">
    <text evidence="3">The sequence shown here is derived from an EMBL/GenBank/DDBJ whole genome shotgun (WGS) entry which is preliminary data.</text>
</comment>
<proteinExistence type="predicted"/>
<keyword evidence="1" id="KW-0175">Coiled coil</keyword>
<gene>
    <name evidence="3" type="ORF">SeLEV6574_g02044</name>
    <name evidence="4" type="ORF">SeMB42_g00032</name>
</gene>
<reference evidence="5 6" key="1">
    <citation type="journal article" date="2019" name="Sci. Rep.">
        <title>Comparative genomics of chytrid fungi reveal insights into the obligate biotrophic and pathogenic lifestyle of Synchytrium endobioticum.</title>
        <authorList>
            <person name="van de Vossenberg B.T.L.H."/>
            <person name="Warris S."/>
            <person name="Nguyen H.D.T."/>
            <person name="van Gent-Pelzer M.P.E."/>
            <person name="Joly D.L."/>
            <person name="van de Geest H.C."/>
            <person name="Bonants P.J.M."/>
            <person name="Smith D.S."/>
            <person name="Levesque C.A."/>
            <person name="van der Lee T.A.J."/>
        </authorList>
    </citation>
    <scope>NUCLEOTIDE SEQUENCE [LARGE SCALE GENOMIC DNA]</scope>
    <source>
        <strain evidence="3 6">LEV6574</strain>
        <strain evidence="4 5">MB42</strain>
    </source>
</reference>
<accession>A0A507DA80</accession>
<evidence type="ECO:0000313" key="4">
    <source>
        <dbReference type="EMBL" id="TPX55042.1"/>
    </source>
</evidence>
<evidence type="ECO:0000313" key="3">
    <source>
        <dbReference type="EMBL" id="TPX48386.1"/>
    </source>
</evidence>
<dbReference type="EMBL" id="QEAN01000001">
    <property type="protein sequence ID" value="TPX55042.1"/>
    <property type="molecule type" value="Genomic_DNA"/>
</dbReference>
<name>A0A507DA80_9FUNG</name>
<evidence type="ECO:0000256" key="1">
    <source>
        <dbReference type="SAM" id="Coils"/>
    </source>
</evidence>
<evidence type="ECO:0000313" key="6">
    <source>
        <dbReference type="Proteomes" id="UP000320475"/>
    </source>
</evidence>
<feature type="region of interest" description="Disordered" evidence="2">
    <location>
        <begin position="506"/>
        <end position="526"/>
    </location>
</feature>
<organism evidence="3 6">
    <name type="scientific">Synchytrium endobioticum</name>
    <dbReference type="NCBI Taxonomy" id="286115"/>
    <lineage>
        <taxon>Eukaryota</taxon>
        <taxon>Fungi</taxon>
        <taxon>Fungi incertae sedis</taxon>
        <taxon>Chytridiomycota</taxon>
        <taxon>Chytridiomycota incertae sedis</taxon>
        <taxon>Chytridiomycetes</taxon>
        <taxon>Synchytriales</taxon>
        <taxon>Synchytriaceae</taxon>
        <taxon>Synchytrium</taxon>
    </lineage>
</organism>
<evidence type="ECO:0000256" key="2">
    <source>
        <dbReference type="SAM" id="MobiDB-lite"/>
    </source>
</evidence>
<dbReference type="OrthoDB" id="2160286at2759"/>
<protein>
    <submittedName>
        <fullName evidence="3">Uncharacterized protein</fullName>
    </submittedName>
</protein>
<evidence type="ECO:0000313" key="5">
    <source>
        <dbReference type="Proteomes" id="UP000317494"/>
    </source>
</evidence>
<dbReference type="AlphaFoldDB" id="A0A507DA80"/>
<dbReference type="VEuPathDB" id="FungiDB:SeMB42_g00032"/>
<feature type="coiled-coil region" evidence="1">
    <location>
        <begin position="352"/>
        <end position="386"/>
    </location>
</feature>
<sequence length="700" mass="79341">MTSSAARSVIISDDAIPASSSQLQLEVELARLDLEKREITTQARLQEYTRRIRALESKLYDSNDENTLLKKQLMERDKKLQELAAVDDTISKTSCRDLSIHEARLNSTILSENSALRKRLDGVLHLVSEVFQILHPDDPELVSAWSRYAKSTDDEPGSVARLMNVASTRQHTLAERSLQSHSVQTDNEVVSPNAAVITLEATLESERTAHSFEIQAHRKTKRRLKDAEQRQSELTKRLETILDGPQLRGRIKPDGNESLVDARSQAVLCRVWDLKKKLDVCISELDETQQALKESEEAHCIVVDLHEKHINHLRSAIEKVTGQPMAADKTYRAFSSIASRADILDAEANFYHDQIDSQLGMLRQEIACLKNEKDSLELQLRLTRESMHDDDEFCKLLTKSAMAAEELKKSREDATQRSHTISLLHDRIVHLNHEVDIYKNELNTMRESMKRCKSDLGRKDTLIKEVTRTRSEVDDARQATETRCKGLASSVARLERECRDLKSKMDKLHMENSQLSEKSSERESYKEQVGKLKQEVQRKEVMIDRWKVRAEDALQECAKLRESKSSMVDPSVHATALEARKSAESTARLVERELEHARQQMNVLEGAVDRAVIALASNCANSTCPTMSQPATLNEPAMKQENGPTLLLNSTTTERVSALAKEISEKILGLDYRKVLSTPQEPMGASNVDYSQWIDSLFRN</sequence>
<dbReference type="Proteomes" id="UP000317494">
    <property type="component" value="Unassembled WGS sequence"/>
</dbReference>